<dbReference type="EMBL" id="ANOG01000596">
    <property type="protein sequence ID" value="EMI18922.1"/>
    <property type="molecule type" value="Genomic_DNA"/>
</dbReference>
<proteinExistence type="predicted"/>
<dbReference type="SMART" id="SM00710">
    <property type="entry name" value="PbH1"/>
    <property type="match status" value="4"/>
</dbReference>
<gene>
    <name evidence="8" type="ORF">RMSM_04163</name>
</gene>
<dbReference type="PANTHER" id="PTHR46682">
    <property type="entry name" value="ADHESION G-PROTEIN COUPLED RECEPTOR V1"/>
    <property type="match status" value="1"/>
</dbReference>
<feature type="domain" description="SD-repeat containing protein B" evidence="7">
    <location>
        <begin position="673"/>
        <end position="790"/>
    </location>
</feature>
<dbReference type="Pfam" id="PF17210">
    <property type="entry name" value="SdrD_B"/>
    <property type="match status" value="1"/>
</dbReference>
<dbReference type="SUPFAM" id="SSF117074">
    <property type="entry name" value="Hypothetical protein PA1324"/>
    <property type="match status" value="1"/>
</dbReference>
<dbReference type="Gene3D" id="2.60.40.10">
    <property type="entry name" value="Immunoglobulins"/>
    <property type="match status" value="1"/>
</dbReference>
<feature type="domain" description="Calx-beta" evidence="6">
    <location>
        <begin position="811"/>
        <end position="909"/>
    </location>
</feature>
<dbReference type="GO" id="GO:0016020">
    <property type="term" value="C:membrane"/>
    <property type="evidence" value="ECO:0007669"/>
    <property type="project" value="InterPro"/>
</dbReference>
<keyword evidence="9" id="KW-1185">Reference proteome</keyword>
<evidence type="ECO:0000256" key="3">
    <source>
        <dbReference type="ARBA" id="ARBA00022729"/>
    </source>
</evidence>
<evidence type="ECO:0000256" key="5">
    <source>
        <dbReference type="ARBA" id="ARBA00022837"/>
    </source>
</evidence>
<dbReference type="InterPro" id="IPR013783">
    <property type="entry name" value="Ig-like_fold"/>
</dbReference>
<dbReference type="PANTHER" id="PTHR46682:SF1">
    <property type="entry name" value="ADHESION G-PROTEIN COUPLED RECEPTOR V1"/>
    <property type="match status" value="1"/>
</dbReference>
<dbReference type="InterPro" id="IPR038081">
    <property type="entry name" value="CalX-like_sf"/>
</dbReference>
<evidence type="ECO:0000256" key="1">
    <source>
        <dbReference type="ARBA" id="ARBA00004613"/>
    </source>
</evidence>
<dbReference type="AlphaFoldDB" id="M5RU58"/>
<evidence type="ECO:0000313" key="9">
    <source>
        <dbReference type="Proteomes" id="UP000011991"/>
    </source>
</evidence>
<protein>
    <submittedName>
        <fullName evidence="8">Cadherin domain/calx-beta domain-containing protein</fullName>
    </submittedName>
</protein>
<feature type="non-terminal residue" evidence="8">
    <location>
        <position position="962"/>
    </location>
</feature>
<dbReference type="Gene3D" id="2.60.40.2030">
    <property type="match status" value="1"/>
</dbReference>
<evidence type="ECO:0000256" key="2">
    <source>
        <dbReference type="ARBA" id="ARBA00022525"/>
    </source>
</evidence>
<name>M5RU58_9BACT</name>
<dbReference type="GO" id="GO:0005576">
    <property type="term" value="C:extracellular region"/>
    <property type="evidence" value="ECO:0007669"/>
    <property type="project" value="UniProtKB-SubCell"/>
</dbReference>
<dbReference type="SUPFAM" id="SSF141072">
    <property type="entry name" value="CalX-like"/>
    <property type="match status" value="1"/>
</dbReference>
<keyword evidence="5" id="KW-0106">Calcium</keyword>
<dbReference type="GO" id="GO:0004930">
    <property type="term" value="F:G protein-coupled receptor activity"/>
    <property type="evidence" value="ECO:0007669"/>
    <property type="project" value="InterPro"/>
</dbReference>
<organism evidence="8 9">
    <name type="scientific">Rhodopirellula maiorica SM1</name>
    <dbReference type="NCBI Taxonomy" id="1265738"/>
    <lineage>
        <taxon>Bacteria</taxon>
        <taxon>Pseudomonadati</taxon>
        <taxon>Planctomycetota</taxon>
        <taxon>Planctomycetia</taxon>
        <taxon>Pirellulales</taxon>
        <taxon>Pirellulaceae</taxon>
        <taxon>Novipirellula</taxon>
    </lineage>
</organism>
<evidence type="ECO:0000259" key="6">
    <source>
        <dbReference type="Pfam" id="PF03160"/>
    </source>
</evidence>
<dbReference type="InterPro" id="IPR003644">
    <property type="entry name" value="Calx_beta"/>
</dbReference>
<reference evidence="8 9" key="1">
    <citation type="journal article" date="2013" name="Mar. Genomics">
        <title>Expression of sulfatases in Rhodopirellula baltica and the diversity of sulfatases in the genus Rhodopirellula.</title>
        <authorList>
            <person name="Wegner C.E."/>
            <person name="Richter-Heitmann T."/>
            <person name="Klindworth A."/>
            <person name="Klockow C."/>
            <person name="Richter M."/>
            <person name="Achstetter T."/>
            <person name="Glockner F.O."/>
            <person name="Harder J."/>
        </authorList>
    </citation>
    <scope>NUCLEOTIDE SEQUENCE [LARGE SCALE GENOMIC DNA]</scope>
    <source>
        <strain evidence="8 9">SM1</strain>
    </source>
</reference>
<dbReference type="Proteomes" id="UP000011991">
    <property type="component" value="Unassembled WGS sequence"/>
</dbReference>
<comment type="subcellular location">
    <subcellularLocation>
        <location evidence="1">Secreted</location>
    </subcellularLocation>
</comment>
<keyword evidence="2" id="KW-0964">Secreted</keyword>
<accession>M5RU58</accession>
<keyword evidence="3" id="KW-0732">Signal</keyword>
<evidence type="ECO:0000256" key="4">
    <source>
        <dbReference type="ARBA" id="ARBA00022737"/>
    </source>
</evidence>
<dbReference type="InterPro" id="IPR026919">
    <property type="entry name" value="ADGRV1"/>
</dbReference>
<sequence length="962" mass="100362">MEARNLLATLVTADISANTTWTAADSPYILQNNISITNGASLTIQDGVQVQATNSNITLNVGTGTQSGTLSSVSATAGGIDFETNVDVTSSGVAAITKSDFISGQLRINSGSNVTLIDNTFHGGADQATVPVWIDPSLTDKLDGNTFTTAGTYIGLFHGTISSPQTWKKLTNVDGYRLLDFNTNFNFDVNDDVIVNSTLTIEAGNTITRNSGQNSIIVNGTLNASGTAGAPVGIGLDVVAAAGSAVNFQQVDSGIGTLDLSGAATIQNTDFLGSSRLVVNNGSNVTLTGNTFHGGADQSSVPVWIDPSLTGKLDGNTFTTTGTYIGLFHGTISSPQTWKKRTNVDGYRLLDFNQNFNFDVNDDVIVNSTLTIEAGNTITRNSGQNSIIVNGTLNASGTVVSPVGIGLDVIAAAGSLVNFQQVDSGIGILDLSGAATIQNTDFLGSARLVVNDGSNVTLTGNTFHGGADQASIPVYIAPSLTGKLDGNTFTTAGTYVGLLGGTIATPLTWKKLRNVDGYRLLDFNTNFNGNVNDDVIVNSALTIEAGNTITRNSGQNTIIVNSTLQTVANRLETEVVFSPKSTGIIRENRIVSGATIRIDSDSTALFRDNTFLGQGASTVIGTGDTSKTIDLMGNFWGTTDIPTIESRIQDTSDPTVGSRPDIDVSNPVALNTISGTVWTEQSVDGIYDFTEPARAGVRVRLFDVGNDAAIGGGDDVQIGADQFTDSEGRYAFAGLVPTRHYYVEVVRPTNYGFTSPNVGNDFADSDVDSHGRTAVIQWIGAFDPSWDVGVYTNEFEIQATSAVSFENNSGTTPFTFTVTRDGLLTSSTAVNYAVTGSTINGANADDFSGGFLPSGTVTFAAGETSRLITIDVLGDTTVESDEGFIVTLNSPNDPGVIKTATAAGMIRNDDIDVSIEATSAEKLEGNTGDTSFTFTVTRNGLTNISSTVNYAVEGSAVNGATA</sequence>
<keyword evidence="4" id="KW-0677">Repeat</keyword>
<dbReference type="Pfam" id="PF03160">
    <property type="entry name" value="Calx-beta"/>
    <property type="match status" value="1"/>
</dbReference>
<evidence type="ECO:0000313" key="8">
    <source>
        <dbReference type="EMBL" id="EMI18922.1"/>
    </source>
</evidence>
<comment type="caution">
    <text evidence="8">The sequence shown here is derived from an EMBL/GenBank/DDBJ whole genome shotgun (WGS) entry which is preliminary data.</text>
</comment>
<dbReference type="InterPro" id="IPR006626">
    <property type="entry name" value="PbH1"/>
</dbReference>
<dbReference type="InterPro" id="IPR033764">
    <property type="entry name" value="Sdr_B"/>
</dbReference>
<evidence type="ECO:0000259" key="7">
    <source>
        <dbReference type="Pfam" id="PF17210"/>
    </source>
</evidence>